<keyword evidence="4 8" id="KW-0378">Hydrolase</keyword>
<comment type="similarity">
    <text evidence="2 8">Belongs to the glycosyl hydrolase 14 family.</text>
</comment>
<dbReference type="Pfam" id="PF01373">
    <property type="entry name" value="Glyco_hydro_14"/>
    <property type="match status" value="1"/>
</dbReference>
<evidence type="ECO:0000256" key="9">
    <source>
        <dbReference type="SAM" id="SignalP"/>
    </source>
</evidence>
<evidence type="ECO:0000313" key="10">
    <source>
        <dbReference type="EMBL" id="MDU0112087.1"/>
    </source>
</evidence>
<organism evidence="10 11">
    <name type="scientific">Psychrosphaera aquimarina</name>
    <dbReference type="NCBI Taxonomy" id="2044854"/>
    <lineage>
        <taxon>Bacteria</taxon>
        <taxon>Pseudomonadati</taxon>
        <taxon>Pseudomonadota</taxon>
        <taxon>Gammaproteobacteria</taxon>
        <taxon>Alteromonadales</taxon>
        <taxon>Pseudoalteromonadaceae</taxon>
        <taxon>Psychrosphaera</taxon>
    </lineage>
</organism>
<evidence type="ECO:0000256" key="6">
    <source>
        <dbReference type="ARBA" id="ARBA00023295"/>
    </source>
</evidence>
<comment type="catalytic activity">
    <reaction evidence="1 8">
        <text>Hydrolysis of (1-&gt;4)-alpha-D-glucosidic linkages in polysaccharides so as to remove successive maltose units from the non-reducing ends of the chains.</text>
        <dbReference type="EC" id="3.2.1.2"/>
    </reaction>
</comment>
<evidence type="ECO:0000256" key="3">
    <source>
        <dbReference type="ARBA" id="ARBA00012594"/>
    </source>
</evidence>
<dbReference type="PROSITE" id="PS00679">
    <property type="entry name" value="BETA_AMYLASE_2"/>
    <property type="match status" value="1"/>
</dbReference>
<dbReference type="SUPFAM" id="SSF51445">
    <property type="entry name" value="(Trans)glycosidases"/>
    <property type="match status" value="1"/>
</dbReference>
<protein>
    <recommendedName>
        <fullName evidence="3 8">Beta-amylase</fullName>
        <ecNumber evidence="3 8">3.2.1.2</ecNumber>
    </recommendedName>
</protein>
<dbReference type="PRINTS" id="PR00750">
    <property type="entry name" value="BETAAMYLASE"/>
</dbReference>
<dbReference type="RefSeq" id="WP_315945905.1">
    <property type="nucleotide sequence ID" value="NZ_JAWCUA010000003.1"/>
</dbReference>
<dbReference type="PROSITE" id="PS00506">
    <property type="entry name" value="BETA_AMYLASE_1"/>
    <property type="match status" value="1"/>
</dbReference>
<evidence type="ECO:0000256" key="7">
    <source>
        <dbReference type="ARBA" id="ARBA00023326"/>
    </source>
</evidence>
<feature type="chain" id="PRO_5045882761" description="Beta-amylase" evidence="9">
    <location>
        <begin position="24"/>
        <end position="428"/>
    </location>
</feature>
<dbReference type="EMBL" id="JAWCUA010000003">
    <property type="protein sequence ID" value="MDU0112087.1"/>
    <property type="molecule type" value="Genomic_DNA"/>
</dbReference>
<dbReference type="InterPro" id="IPR018238">
    <property type="entry name" value="Glyco_hydro_14_CS"/>
</dbReference>
<feature type="signal peptide" evidence="9">
    <location>
        <begin position="1"/>
        <end position="23"/>
    </location>
</feature>
<keyword evidence="5 8" id="KW-0119">Carbohydrate metabolism</keyword>
<keyword evidence="11" id="KW-1185">Reference proteome</keyword>
<sequence length="428" mass="48371">MIKLFKSITLIATLVLWSHAALSASVNVMGPLWLDTQEQWHYFRDDLKTAKQMGVEAVTVDVWWGAVEKNGDQLFDWSYYDKVFAAILEAKLRIVPIMSFHQCGGNVGDVCNIPLPNWIWHHFNNKGTPPALNTSESNVQAYDLMYKSEQGNYSNEYVSLWADKFVIPQYIEFMSAFESHFSRMAPNFDELNISMGPAGELRYPSYNSHDNNTGYPTRGAFQSFGRLAIIDFQQSMLRKYQQLTKINEAWKTSYSSLKQLALPKNMVEFVITGQHLNTTYGLDILDWYHKALMQHGERMLSAASNGFSTAFKHIDLGYKVPGIHWLMSAPLPLMRAAELASGVISPGFNSSKMQVEGHGYRAAIALAAKYTTDERQVILHFTCLEMSDQPVAPAFSLANTLVAWVGKEAKDKGLLLKAKMLFQLALRH</sequence>
<keyword evidence="6 8" id="KW-0326">Glycosidase</keyword>
<dbReference type="InterPro" id="IPR001554">
    <property type="entry name" value="Glyco_hydro_14"/>
</dbReference>
<reference evidence="10 11" key="1">
    <citation type="submission" date="2023-10" db="EMBL/GenBank/DDBJ databases">
        <title>Psychrosphaera aquimaarina strain SW33 isolated from seawater.</title>
        <authorList>
            <person name="Bayburt H."/>
            <person name="Kim J.M."/>
            <person name="Choi B.J."/>
            <person name="Jeon C.O."/>
        </authorList>
    </citation>
    <scope>NUCLEOTIDE SEQUENCE [LARGE SCALE GENOMIC DNA]</scope>
    <source>
        <strain evidence="10 11">KCTC 52743</strain>
    </source>
</reference>
<dbReference type="InterPro" id="IPR017853">
    <property type="entry name" value="GH"/>
</dbReference>
<comment type="caution">
    <text evidence="10">The sequence shown here is derived from an EMBL/GenBank/DDBJ whole genome shotgun (WGS) entry which is preliminary data.</text>
</comment>
<dbReference type="PANTHER" id="PTHR31352">
    <property type="entry name" value="BETA-AMYLASE 1, CHLOROPLASTIC"/>
    <property type="match status" value="1"/>
</dbReference>
<evidence type="ECO:0000313" key="11">
    <source>
        <dbReference type="Proteomes" id="UP001257914"/>
    </source>
</evidence>
<accession>A0ABU3QXE2</accession>
<evidence type="ECO:0000256" key="4">
    <source>
        <dbReference type="ARBA" id="ARBA00022801"/>
    </source>
</evidence>
<dbReference type="Gene3D" id="3.20.20.80">
    <property type="entry name" value="Glycosidases"/>
    <property type="match status" value="1"/>
</dbReference>
<dbReference type="PANTHER" id="PTHR31352:SF1">
    <property type="entry name" value="BETA-AMYLASE 3, CHLOROPLASTIC"/>
    <property type="match status" value="1"/>
</dbReference>
<evidence type="ECO:0000256" key="2">
    <source>
        <dbReference type="ARBA" id="ARBA00005652"/>
    </source>
</evidence>
<gene>
    <name evidence="10" type="ORF">RT723_03545</name>
</gene>
<keyword evidence="7 8" id="KW-0624">Polysaccharide degradation</keyword>
<dbReference type="EC" id="3.2.1.2" evidence="3 8"/>
<proteinExistence type="inferred from homology"/>
<evidence type="ECO:0000256" key="5">
    <source>
        <dbReference type="ARBA" id="ARBA00023277"/>
    </source>
</evidence>
<name>A0ABU3QXE2_9GAMM</name>
<keyword evidence="9" id="KW-0732">Signal</keyword>
<evidence type="ECO:0000256" key="8">
    <source>
        <dbReference type="RuleBase" id="RU000509"/>
    </source>
</evidence>
<dbReference type="Proteomes" id="UP001257914">
    <property type="component" value="Unassembled WGS sequence"/>
</dbReference>
<evidence type="ECO:0000256" key="1">
    <source>
        <dbReference type="ARBA" id="ARBA00000546"/>
    </source>
</evidence>